<feature type="active site" description="Nucleophile" evidence="5">
    <location>
        <position position="8"/>
    </location>
</feature>
<dbReference type="InterPro" id="IPR006382">
    <property type="entry name" value="PGPase"/>
</dbReference>
<comment type="caution">
    <text evidence="7">The sequence shown here is derived from an EMBL/GenBank/DDBJ whole genome shotgun (WGS) entry which is preliminary data.</text>
</comment>
<sequence length="223" mass="23533">MSTPVAIDIDGTMTQPDGGIDPKLFDILHDWPEPVVIATGKAFPYPVALCEFIGIPTQVVAENGGVACTDDSVAILGDGKAARNAVYSFESAGYDIQRGDNDLHNRWRETEVSVATTVDVSVLSEFAEAHGQTVVDTGYSYHVKSPSISKAGGLAYVAEELGLETTDFVAIGDSENDSEMFDVCKYSFSVANCDASAEAAADEVTDSPFSAGTIEALDILCSD</sequence>
<dbReference type="Proteomes" id="UP001597052">
    <property type="component" value="Unassembled WGS sequence"/>
</dbReference>
<comment type="similarity">
    <text evidence="5">Belongs to the archaeal SPP-like hydrolase family.</text>
</comment>
<evidence type="ECO:0000256" key="2">
    <source>
        <dbReference type="ARBA" id="ARBA00022801"/>
    </source>
</evidence>
<name>A0ABD6D3N2_9EURY</name>
<feature type="binding site" evidence="5">
    <location>
        <position position="10"/>
    </location>
    <ligand>
        <name>Mg(2+)</name>
        <dbReference type="ChEBI" id="CHEBI:18420"/>
    </ligand>
</feature>
<feature type="binding site" evidence="5">
    <location>
        <position position="8"/>
    </location>
    <ligand>
        <name>Mg(2+)</name>
        <dbReference type="ChEBI" id="CHEBI:18420"/>
    </ligand>
</feature>
<dbReference type="GO" id="GO:0008967">
    <property type="term" value="F:phosphoglycolate phosphatase activity"/>
    <property type="evidence" value="ECO:0007669"/>
    <property type="project" value="UniProtKB-UniRule"/>
</dbReference>
<feature type="binding site" evidence="5">
    <location>
        <position position="173"/>
    </location>
    <ligand>
        <name>Mg(2+)</name>
        <dbReference type="ChEBI" id="CHEBI:18420"/>
    </ligand>
</feature>
<dbReference type="PANTHER" id="PTHR10000">
    <property type="entry name" value="PHOSPHOSERINE PHOSPHATASE"/>
    <property type="match status" value="1"/>
</dbReference>
<feature type="binding site" evidence="5">
    <location>
        <position position="177"/>
    </location>
    <ligand>
        <name>Mg(2+)</name>
        <dbReference type="ChEBI" id="CHEBI:18420"/>
    </ligand>
</feature>
<comment type="catalytic activity">
    <reaction evidence="5">
        <text>2-phosphoglycolate + H2O = glycolate + phosphate</text>
        <dbReference type="Rhea" id="RHEA:14369"/>
        <dbReference type="ChEBI" id="CHEBI:15377"/>
        <dbReference type="ChEBI" id="CHEBI:29805"/>
        <dbReference type="ChEBI" id="CHEBI:43474"/>
        <dbReference type="ChEBI" id="CHEBI:58033"/>
        <dbReference type="EC" id="3.1.3.18"/>
    </reaction>
</comment>
<evidence type="ECO:0000256" key="4">
    <source>
        <dbReference type="ARBA" id="ARBA00023277"/>
    </source>
</evidence>
<feature type="binding site" evidence="5">
    <location>
        <position position="150"/>
    </location>
    <ligand>
        <name>substrate</name>
    </ligand>
</feature>
<dbReference type="NCBIfam" id="TIGR01487">
    <property type="entry name" value="Pglycolate_arch"/>
    <property type="match status" value="1"/>
</dbReference>
<evidence type="ECO:0000313" key="8">
    <source>
        <dbReference type="Proteomes" id="UP001597052"/>
    </source>
</evidence>
<dbReference type="RefSeq" id="WP_256394529.1">
    <property type="nucleotide sequence ID" value="NZ_JANHDJ010000001.1"/>
</dbReference>
<protein>
    <recommendedName>
        <fullName evidence="5 6">Phosphoglycolate phosphatase</fullName>
        <shortName evidence="5">PGP</shortName>
        <shortName evidence="5">PGPase</shortName>
        <ecNumber evidence="5 6">3.1.3.18</ecNumber>
    </recommendedName>
</protein>
<dbReference type="Pfam" id="PF08282">
    <property type="entry name" value="Hydrolase_3"/>
    <property type="match status" value="1"/>
</dbReference>
<comment type="cofactor">
    <cofactor evidence="5">
        <name>Mg(2+)</name>
        <dbReference type="ChEBI" id="CHEBI:18420"/>
    </cofactor>
</comment>
<keyword evidence="3 5" id="KW-0460">Magnesium</keyword>
<keyword evidence="1 5" id="KW-0479">Metal-binding</keyword>
<keyword evidence="8" id="KW-1185">Reference proteome</keyword>
<evidence type="ECO:0000256" key="6">
    <source>
        <dbReference type="NCBIfam" id="TIGR01487"/>
    </source>
</evidence>
<evidence type="ECO:0000256" key="1">
    <source>
        <dbReference type="ARBA" id="ARBA00022723"/>
    </source>
</evidence>
<dbReference type="Gene3D" id="3.90.1070.10">
    <property type="match status" value="1"/>
</dbReference>
<evidence type="ECO:0000256" key="5">
    <source>
        <dbReference type="HAMAP-Rule" id="MF_01419"/>
    </source>
</evidence>
<keyword evidence="2 5" id="KW-0378">Hydrolase</keyword>
<dbReference type="EC" id="3.1.3.18" evidence="5 6"/>
<dbReference type="EMBL" id="JBHUDM010000001">
    <property type="protein sequence ID" value="MFD1640834.1"/>
    <property type="molecule type" value="Genomic_DNA"/>
</dbReference>
<proteinExistence type="inferred from homology"/>
<gene>
    <name evidence="7" type="ORF">ACFSBW_02935</name>
</gene>
<dbReference type="InterPro" id="IPR023214">
    <property type="entry name" value="HAD_sf"/>
</dbReference>
<dbReference type="NCBIfam" id="TIGR01482">
    <property type="entry name" value="SPP-subfamily"/>
    <property type="match status" value="1"/>
</dbReference>
<dbReference type="HAMAP" id="MF_01419">
    <property type="entry name" value="GPH_hydrolase_arch"/>
    <property type="match status" value="1"/>
</dbReference>
<dbReference type="GO" id="GO:0046872">
    <property type="term" value="F:metal ion binding"/>
    <property type="evidence" value="ECO:0007669"/>
    <property type="project" value="UniProtKB-KW"/>
</dbReference>
<dbReference type="AlphaFoldDB" id="A0ABD6D3N2"/>
<dbReference type="PANTHER" id="PTHR10000:SF8">
    <property type="entry name" value="HAD SUPERFAMILY HYDROLASE-LIKE, TYPE 3"/>
    <property type="match status" value="1"/>
</dbReference>
<evidence type="ECO:0000256" key="3">
    <source>
        <dbReference type="ARBA" id="ARBA00022842"/>
    </source>
</evidence>
<keyword evidence="4 5" id="KW-0119">Carbohydrate metabolism</keyword>
<reference evidence="7 8" key="1">
    <citation type="journal article" date="2019" name="Int. J. Syst. Evol. Microbiol.">
        <title>The Global Catalogue of Microorganisms (GCM) 10K type strain sequencing project: providing services to taxonomists for standard genome sequencing and annotation.</title>
        <authorList>
            <consortium name="The Broad Institute Genomics Platform"/>
            <consortium name="The Broad Institute Genome Sequencing Center for Infectious Disease"/>
            <person name="Wu L."/>
            <person name="Ma J."/>
        </authorList>
    </citation>
    <scope>NUCLEOTIDE SEQUENCE [LARGE SCALE GENOMIC DNA]</scope>
    <source>
        <strain evidence="7 8">CGMCC 1.10593</strain>
    </source>
</reference>
<organism evidence="7 8">
    <name type="scientific">Halohasta litorea</name>
    <dbReference type="NCBI Taxonomy" id="869891"/>
    <lineage>
        <taxon>Archaea</taxon>
        <taxon>Methanobacteriati</taxon>
        <taxon>Methanobacteriota</taxon>
        <taxon>Stenosarchaea group</taxon>
        <taxon>Halobacteria</taxon>
        <taxon>Halobacteriales</taxon>
        <taxon>Haloferacaceae</taxon>
        <taxon>Halohasta</taxon>
    </lineage>
</organism>
<dbReference type="Gene3D" id="3.40.50.1000">
    <property type="entry name" value="HAD superfamily/HAD-like"/>
    <property type="match status" value="1"/>
</dbReference>
<comment type="function">
    <text evidence="5">Catalyzes the dephosphorylation of 2-phosphoglycolate.</text>
</comment>
<accession>A0ABD6D3N2</accession>
<dbReference type="InterPro" id="IPR036412">
    <property type="entry name" value="HAD-like_sf"/>
</dbReference>
<dbReference type="SUPFAM" id="SSF56784">
    <property type="entry name" value="HAD-like"/>
    <property type="match status" value="1"/>
</dbReference>
<evidence type="ECO:0000313" key="7">
    <source>
        <dbReference type="EMBL" id="MFD1640834.1"/>
    </source>
</evidence>